<dbReference type="GO" id="GO:0016020">
    <property type="term" value="C:membrane"/>
    <property type="evidence" value="ECO:0007669"/>
    <property type="project" value="InterPro"/>
</dbReference>
<dbReference type="KEGG" id="tsr:106548297"/>
<dbReference type="Proteomes" id="UP000504617">
    <property type="component" value="Unplaced"/>
</dbReference>
<dbReference type="GO" id="GO:0006955">
    <property type="term" value="P:immune response"/>
    <property type="evidence" value="ECO:0007669"/>
    <property type="project" value="InterPro"/>
</dbReference>
<protein>
    <submittedName>
        <fullName evidence="4">Leukocyte-specific transcript 1 protein</fullName>
    </submittedName>
</protein>
<accession>A0A6I9Y266</accession>
<gene>
    <name evidence="4" type="primary">LST1</name>
</gene>
<dbReference type="OrthoDB" id="9717492at2759"/>
<evidence type="ECO:0000313" key="3">
    <source>
        <dbReference type="Proteomes" id="UP000504617"/>
    </source>
</evidence>
<organism evidence="3 4">
    <name type="scientific">Thamnophis sirtalis</name>
    <dbReference type="NCBI Taxonomy" id="35019"/>
    <lineage>
        <taxon>Eukaryota</taxon>
        <taxon>Metazoa</taxon>
        <taxon>Chordata</taxon>
        <taxon>Craniata</taxon>
        <taxon>Vertebrata</taxon>
        <taxon>Euteleostomi</taxon>
        <taxon>Lepidosauria</taxon>
        <taxon>Squamata</taxon>
        <taxon>Bifurcata</taxon>
        <taxon>Unidentata</taxon>
        <taxon>Episquamata</taxon>
        <taxon>Toxicofera</taxon>
        <taxon>Serpentes</taxon>
        <taxon>Colubroidea</taxon>
        <taxon>Colubridae</taxon>
        <taxon>Natricinae</taxon>
        <taxon>Thamnophis</taxon>
    </lineage>
</organism>
<dbReference type="CTD" id="7940"/>
<feature type="transmembrane region" description="Helical" evidence="2">
    <location>
        <begin position="15"/>
        <end position="42"/>
    </location>
</feature>
<feature type="compositionally biased region" description="Acidic residues" evidence="1">
    <location>
        <begin position="130"/>
        <end position="142"/>
    </location>
</feature>
<dbReference type="InterPro" id="IPR007775">
    <property type="entry name" value="Leukocyte-sp_tscrpt_1_LST1"/>
</dbReference>
<proteinExistence type="predicted"/>
<dbReference type="AlphaFoldDB" id="A0A6I9Y266"/>
<dbReference type="Pfam" id="PF05083">
    <property type="entry name" value="LST1"/>
    <property type="match status" value="1"/>
</dbReference>
<dbReference type="GO" id="GO:0000902">
    <property type="term" value="P:cell morphogenesis"/>
    <property type="evidence" value="ECO:0007669"/>
    <property type="project" value="InterPro"/>
</dbReference>
<evidence type="ECO:0000313" key="4">
    <source>
        <dbReference type="RefSeq" id="XP_013921117.1"/>
    </source>
</evidence>
<evidence type="ECO:0000256" key="2">
    <source>
        <dbReference type="SAM" id="Phobius"/>
    </source>
</evidence>
<feature type="region of interest" description="Disordered" evidence="1">
    <location>
        <begin position="105"/>
        <end position="142"/>
    </location>
</feature>
<reference evidence="4" key="1">
    <citation type="submission" date="2025-08" db="UniProtKB">
        <authorList>
            <consortium name="RefSeq"/>
        </authorList>
    </citation>
    <scope>IDENTIFICATION</scope>
</reference>
<keyword evidence="2" id="KW-0472">Membrane</keyword>
<keyword evidence="2" id="KW-1133">Transmembrane helix</keyword>
<sequence length="142" mass="15151">MGSLMSNICMVGPNIPVWAVIIVAAVAFLMVLAIVVLSICLCRVCKRVKKLKLLRSAAENPYEADVHYAELQNLPASSRGQCDGGINADVLSSDYATVAVLKEDASKEDFGSPQQTEDSGVEDGVREEQASEEAESASCDVE</sequence>
<keyword evidence="2" id="KW-0812">Transmembrane</keyword>
<evidence type="ECO:0000256" key="1">
    <source>
        <dbReference type="SAM" id="MobiDB-lite"/>
    </source>
</evidence>
<dbReference type="GeneID" id="106548297"/>
<name>A0A6I9Y266_9SAUR</name>
<dbReference type="RefSeq" id="XP_013921117.1">
    <property type="nucleotide sequence ID" value="XM_014065642.1"/>
</dbReference>
<keyword evidence="3" id="KW-1185">Reference proteome</keyword>